<dbReference type="Gene3D" id="1.20.120.450">
    <property type="entry name" value="dinb family like domain"/>
    <property type="match status" value="1"/>
</dbReference>
<protein>
    <submittedName>
        <fullName evidence="2">Metal-dependent hydrolase YfiT</fullName>
    </submittedName>
</protein>
<dbReference type="SUPFAM" id="SSF109854">
    <property type="entry name" value="DinB/YfiT-like putative metalloenzymes"/>
    <property type="match status" value="1"/>
</dbReference>
<keyword evidence="3" id="KW-1185">Reference proteome</keyword>
<gene>
    <name evidence="2" type="primary">yfiT</name>
    <name evidence="2" type="ORF">GCM10008015_05080</name>
</gene>
<evidence type="ECO:0000313" key="2">
    <source>
        <dbReference type="EMBL" id="GGA67322.1"/>
    </source>
</evidence>
<dbReference type="NCBIfam" id="NF009807">
    <property type="entry name" value="PRK13291.1"/>
    <property type="match status" value="1"/>
</dbReference>
<dbReference type="InterPro" id="IPR024775">
    <property type="entry name" value="DinB-like"/>
</dbReference>
<evidence type="ECO:0000259" key="1">
    <source>
        <dbReference type="Pfam" id="PF12867"/>
    </source>
</evidence>
<proteinExistence type="predicted"/>
<organism evidence="2 3">
    <name type="scientific">Flavobacterium palustre</name>
    <dbReference type="NCBI Taxonomy" id="1476463"/>
    <lineage>
        <taxon>Bacteria</taxon>
        <taxon>Pseudomonadati</taxon>
        <taxon>Bacteroidota</taxon>
        <taxon>Flavobacteriia</taxon>
        <taxon>Flavobacteriales</taxon>
        <taxon>Flavobacteriaceae</taxon>
        <taxon>Flavobacterium</taxon>
    </lineage>
</organism>
<dbReference type="RefSeq" id="WP_188492109.1">
    <property type="nucleotide sequence ID" value="NZ_BMGA01000001.1"/>
</dbReference>
<dbReference type="EMBL" id="BMGA01000001">
    <property type="protein sequence ID" value="GGA67322.1"/>
    <property type="molecule type" value="Genomic_DNA"/>
</dbReference>
<reference evidence="3" key="1">
    <citation type="journal article" date="2019" name="Int. J. Syst. Evol. Microbiol.">
        <title>The Global Catalogue of Microorganisms (GCM) 10K type strain sequencing project: providing services to taxonomists for standard genome sequencing and annotation.</title>
        <authorList>
            <consortium name="The Broad Institute Genomics Platform"/>
            <consortium name="The Broad Institute Genome Sequencing Center for Infectious Disease"/>
            <person name="Wu L."/>
            <person name="Ma J."/>
        </authorList>
    </citation>
    <scope>NUCLEOTIDE SEQUENCE [LARGE SCALE GENOMIC DNA]</scope>
    <source>
        <strain evidence="3">CGMCC 1.12811</strain>
    </source>
</reference>
<sequence length="183" mass="21388">MNNQLYDIENLRFPIGEFLKPNAITQDHLDKWISAIESFPQKIDELTKNLSIKELNWIYRPDGWKIKQVVHHCADSHINSFVRFKLALTEENPIIKPYEEDRWAELIDGVSDDVTASLQIIRGVHARWVLLLKSLGEKELKRLFIHPATNKTLSLEEVIGIYAWHCNHHLAHIEQALLYKGQF</sequence>
<name>A0ABQ1H9Y4_9FLAO</name>
<keyword evidence="2" id="KW-0378">Hydrolase</keyword>
<comment type="caution">
    <text evidence="2">The sequence shown here is derived from an EMBL/GenBank/DDBJ whole genome shotgun (WGS) entry which is preliminary data.</text>
</comment>
<feature type="domain" description="DinB-like" evidence="1">
    <location>
        <begin position="37"/>
        <end position="173"/>
    </location>
</feature>
<dbReference type="GO" id="GO:0016787">
    <property type="term" value="F:hydrolase activity"/>
    <property type="evidence" value="ECO:0007669"/>
    <property type="project" value="UniProtKB-KW"/>
</dbReference>
<evidence type="ECO:0000313" key="3">
    <source>
        <dbReference type="Proteomes" id="UP000658793"/>
    </source>
</evidence>
<dbReference type="InterPro" id="IPR034660">
    <property type="entry name" value="DinB/YfiT-like"/>
</dbReference>
<dbReference type="Pfam" id="PF12867">
    <property type="entry name" value="DinB_2"/>
    <property type="match status" value="1"/>
</dbReference>
<dbReference type="Proteomes" id="UP000658793">
    <property type="component" value="Unassembled WGS sequence"/>
</dbReference>
<accession>A0ABQ1H9Y4</accession>